<gene>
    <name evidence="1" type="ORF">Vadar_007800</name>
</gene>
<organism evidence="1 2">
    <name type="scientific">Vaccinium darrowii</name>
    <dbReference type="NCBI Taxonomy" id="229202"/>
    <lineage>
        <taxon>Eukaryota</taxon>
        <taxon>Viridiplantae</taxon>
        <taxon>Streptophyta</taxon>
        <taxon>Embryophyta</taxon>
        <taxon>Tracheophyta</taxon>
        <taxon>Spermatophyta</taxon>
        <taxon>Magnoliopsida</taxon>
        <taxon>eudicotyledons</taxon>
        <taxon>Gunneridae</taxon>
        <taxon>Pentapetalae</taxon>
        <taxon>asterids</taxon>
        <taxon>Ericales</taxon>
        <taxon>Ericaceae</taxon>
        <taxon>Vaccinioideae</taxon>
        <taxon>Vaccinieae</taxon>
        <taxon>Vaccinium</taxon>
    </lineage>
</organism>
<proteinExistence type="predicted"/>
<dbReference type="Proteomes" id="UP000828048">
    <property type="component" value="Chromosome 6"/>
</dbReference>
<evidence type="ECO:0000313" key="1">
    <source>
        <dbReference type="EMBL" id="KAH7836953.1"/>
    </source>
</evidence>
<protein>
    <submittedName>
        <fullName evidence="1">Uncharacterized protein</fullName>
    </submittedName>
</protein>
<evidence type="ECO:0000313" key="2">
    <source>
        <dbReference type="Proteomes" id="UP000828048"/>
    </source>
</evidence>
<comment type="caution">
    <text evidence="1">The sequence shown here is derived from an EMBL/GenBank/DDBJ whole genome shotgun (WGS) entry which is preliminary data.</text>
</comment>
<name>A0ACB7X8G3_9ERIC</name>
<keyword evidence="2" id="KW-1185">Reference proteome</keyword>
<reference evidence="1 2" key="1">
    <citation type="journal article" date="2021" name="Hortic Res">
        <title>High-quality reference genome and annotation aids understanding of berry development for evergreen blueberry (Vaccinium darrowii).</title>
        <authorList>
            <person name="Yu J."/>
            <person name="Hulse-Kemp A.M."/>
            <person name="Babiker E."/>
            <person name="Staton M."/>
        </authorList>
    </citation>
    <scope>NUCLEOTIDE SEQUENCE [LARGE SCALE GENOMIC DNA]</scope>
    <source>
        <strain evidence="2">cv. NJ 8807/NJ 8810</strain>
        <tissue evidence="1">Young leaf</tissue>
    </source>
</reference>
<accession>A0ACB7X8G3</accession>
<sequence length="349" mass="40172">MAEDRVISVRLNGHKQYSRPTPQYSHPPTAFTTPQYPSSEDYQLFRTFLAITQGGPSQASAITTTHSGLHGSYTTEQTIDYLLALKKSRTESLRQYASWYWDIFNEIKNCSQYHDVAIQQFKLGLDSASSAFANLILNEPANMDKLMLHINHHSKLDEAITEREKAKKKYFKSGKGGHSRKDEFEGIVTVFKEPLHELLKKIKQEEWFSLAPKNGPKPPARDLKYRCRYHNTKGHLTTWCPQFKAYLEEKVGEGKLADYIDHEKTRAKAKGSKTADDNNDEELIDVQVIHEYADDDVERQLREELKAVNSTKEVMACKPAKQKVEARRRQQMDDNLYRKGSRERTATSL</sequence>
<dbReference type="EMBL" id="CM037156">
    <property type="protein sequence ID" value="KAH7836953.1"/>
    <property type="molecule type" value="Genomic_DNA"/>
</dbReference>